<dbReference type="AlphaFoldDB" id="W7Z8W6"/>
<dbReference type="Pfam" id="PF08863">
    <property type="entry name" value="YolD"/>
    <property type="match status" value="1"/>
</dbReference>
<comment type="caution">
    <text evidence="2">The sequence shown here is derived from an EMBL/GenBank/DDBJ whole genome shotgun (WGS) entry which is preliminary data.</text>
</comment>
<feature type="compositionally biased region" description="Basic and acidic residues" evidence="1">
    <location>
        <begin position="18"/>
        <end position="31"/>
    </location>
</feature>
<evidence type="ECO:0000313" key="2">
    <source>
        <dbReference type="EMBL" id="GAF10914.1"/>
    </source>
</evidence>
<accession>W7Z8W6</accession>
<gene>
    <name evidence="2" type="ORF">JCM16418_5150</name>
</gene>
<feature type="region of interest" description="Disordered" evidence="1">
    <location>
        <begin position="1"/>
        <end position="33"/>
    </location>
</feature>
<dbReference type="eggNOG" id="ENOG50336W6">
    <property type="taxonomic scope" value="Bacteria"/>
</dbReference>
<evidence type="ECO:0000256" key="1">
    <source>
        <dbReference type="SAM" id="MobiDB-lite"/>
    </source>
</evidence>
<evidence type="ECO:0008006" key="4">
    <source>
        <dbReference type="Google" id="ProtNLM"/>
    </source>
</evidence>
<protein>
    <recommendedName>
        <fullName evidence="4">YolD-like protein</fullName>
    </recommendedName>
</protein>
<reference evidence="2 3" key="1">
    <citation type="journal article" date="2014" name="Genome Announc.">
        <title>Draft Genome Sequence of Paenibacillus pini JCM 16418T, Isolated from the Rhizosphere of Pine Tree.</title>
        <authorList>
            <person name="Yuki M."/>
            <person name="Oshima K."/>
            <person name="Suda W."/>
            <person name="Oshida Y."/>
            <person name="Kitamura K."/>
            <person name="Iida Y."/>
            <person name="Hattori M."/>
            <person name="Ohkuma M."/>
        </authorList>
    </citation>
    <scope>NUCLEOTIDE SEQUENCE [LARGE SCALE GENOMIC DNA]</scope>
    <source>
        <strain evidence="2 3">JCM 16418</strain>
    </source>
</reference>
<dbReference type="OrthoDB" id="2376882at2"/>
<proteinExistence type="predicted"/>
<dbReference type="STRING" id="1236976.JCM16418_5150"/>
<evidence type="ECO:0000313" key="3">
    <source>
        <dbReference type="Proteomes" id="UP000019364"/>
    </source>
</evidence>
<name>W7Z8W6_9BACL</name>
<dbReference type="Proteomes" id="UP000019364">
    <property type="component" value="Unassembled WGS sequence"/>
</dbReference>
<organism evidence="2 3">
    <name type="scientific">Paenibacillus pini JCM 16418</name>
    <dbReference type="NCBI Taxonomy" id="1236976"/>
    <lineage>
        <taxon>Bacteria</taxon>
        <taxon>Bacillati</taxon>
        <taxon>Bacillota</taxon>
        <taxon>Bacilli</taxon>
        <taxon>Bacillales</taxon>
        <taxon>Paenibacillaceae</taxon>
        <taxon>Paenibacillus</taxon>
    </lineage>
</organism>
<keyword evidence="3" id="KW-1185">Reference proteome</keyword>
<sequence>MTKKLSGNGLWESSRMMLPEHKERINQNQKEHKIKTRPVIHDDEWENILYNLGISLSEKEVVEVTLFDTYSDRIVIGVVTNVVPHQKKFKVEFDNDSGYEWVDFEEVVRARIH</sequence>
<dbReference type="EMBL" id="BAVZ01000049">
    <property type="protein sequence ID" value="GAF10914.1"/>
    <property type="molecule type" value="Genomic_DNA"/>
</dbReference>
<dbReference type="InterPro" id="IPR014962">
    <property type="entry name" value="YolD"/>
</dbReference>
<dbReference type="RefSeq" id="WP_036653800.1">
    <property type="nucleotide sequence ID" value="NZ_BAVZ01000049.1"/>
</dbReference>